<name>A0ABQ5H092_9ASTR</name>
<dbReference type="PROSITE" id="PS50158">
    <property type="entry name" value="ZF_CCHC"/>
    <property type="match status" value="1"/>
</dbReference>
<evidence type="ECO:0000313" key="3">
    <source>
        <dbReference type="EMBL" id="GJT81302.1"/>
    </source>
</evidence>
<keyword evidence="4" id="KW-1185">Reference proteome</keyword>
<organism evidence="3 4">
    <name type="scientific">Tanacetum coccineum</name>
    <dbReference type="NCBI Taxonomy" id="301880"/>
    <lineage>
        <taxon>Eukaryota</taxon>
        <taxon>Viridiplantae</taxon>
        <taxon>Streptophyta</taxon>
        <taxon>Embryophyta</taxon>
        <taxon>Tracheophyta</taxon>
        <taxon>Spermatophyta</taxon>
        <taxon>Magnoliopsida</taxon>
        <taxon>eudicotyledons</taxon>
        <taxon>Gunneridae</taxon>
        <taxon>Pentapetalae</taxon>
        <taxon>asterids</taxon>
        <taxon>campanulids</taxon>
        <taxon>Asterales</taxon>
        <taxon>Asteraceae</taxon>
        <taxon>Asteroideae</taxon>
        <taxon>Anthemideae</taxon>
        <taxon>Anthemidinae</taxon>
        <taxon>Tanacetum</taxon>
    </lineage>
</organism>
<dbReference type="Pfam" id="PF00098">
    <property type="entry name" value="zf-CCHC"/>
    <property type="match status" value="1"/>
</dbReference>
<dbReference type="SUPFAM" id="SSF57756">
    <property type="entry name" value="Retrovirus zinc finger-like domains"/>
    <property type="match status" value="1"/>
</dbReference>
<dbReference type="SMART" id="SM00343">
    <property type="entry name" value="ZnF_C2HC"/>
    <property type="match status" value="1"/>
</dbReference>
<dbReference type="InterPro" id="IPR036875">
    <property type="entry name" value="Znf_CCHC_sf"/>
</dbReference>
<dbReference type="Gene3D" id="4.10.60.10">
    <property type="entry name" value="Zinc finger, CCHC-type"/>
    <property type="match status" value="1"/>
</dbReference>
<sequence length="245" mass="27240">MRVPVFFLGDDPIACLNKAMAFLMVVASLRRQGQSYSGTGYKSNATSSEGNNASGQARAVKCYNCQGEGHMARQCTQPKQPRNAAWYKDKAMLVEAQEVGQILNEEQLVFLTDPGVPDGQALQTIIPNNADFQTEDLDTYDSDSDDISNAKAVLMANISNYGSDVISEVPHFETYRNDIENQSVHVMQDFEQPPVVDFTANEIHNDSNIIPYSQYLQETQQENVQDTNLQAQQDSMILSVIEQIS</sequence>
<evidence type="ECO:0000259" key="2">
    <source>
        <dbReference type="PROSITE" id="PS50158"/>
    </source>
</evidence>
<reference evidence="3" key="1">
    <citation type="journal article" date="2022" name="Int. J. Mol. Sci.">
        <title>Draft Genome of Tanacetum Coccineum: Genomic Comparison of Closely Related Tanacetum-Family Plants.</title>
        <authorList>
            <person name="Yamashiro T."/>
            <person name="Shiraishi A."/>
            <person name="Nakayama K."/>
            <person name="Satake H."/>
        </authorList>
    </citation>
    <scope>NUCLEOTIDE SEQUENCE</scope>
</reference>
<evidence type="ECO:0000313" key="4">
    <source>
        <dbReference type="Proteomes" id="UP001151760"/>
    </source>
</evidence>
<keyword evidence="1" id="KW-0863">Zinc-finger</keyword>
<feature type="domain" description="CCHC-type" evidence="2">
    <location>
        <begin position="61"/>
        <end position="77"/>
    </location>
</feature>
<evidence type="ECO:0000256" key="1">
    <source>
        <dbReference type="PROSITE-ProRule" id="PRU00047"/>
    </source>
</evidence>
<dbReference type="Proteomes" id="UP001151760">
    <property type="component" value="Unassembled WGS sequence"/>
</dbReference>
<reference evidence="3" key="2">
    <citation type="submission" date="2022-01" db="EMBL/GenBank/DDBJ databases">
        <authorList>
            <person name="Yamashiro T."/>
            <person name="Shiraishi A."/>
            <person name="Satake H."/>
            <person name="Nakayama K."/>
        </authorList>
    </citation>
    <scope>NUCLEOTIDE SEQUENCE</scope>
</reference>
<dbReference type="EMBL" id="BQNB010019071">
    <property type="protein sequence ID" value="GJT81302.1"/>
    <property type="molecule type" value="Genomic_DNA"/>
</dbReference>
<accession>A0ABQ5H092</accession>
<proteinExistence type="predicted"/>
<dbReference type="InterPro" id="IPR001878">
    <property type="entry name" value="Znf_CCHC"/>
</dbReference>
<protein>
    <submittedName>
        <fullName evidence="3">Ribonuclease H-like domain-containing protein</fullName>
    </submittedName>
</protein>
<keyword evidence="1" id="KW-0862">Zinc</keyword>
<comment type="caution">
    <text evidence="3">The sequence shown here is derived from an EMBL/GenBank/DDBJ whole genome shotgun (WGS) entry which is preliminary data.</text>
</comment>
<gene>
    <name evidence="3" type="ORF">Tco_1055644</name>
</gene>
<keyword evidence="1" id="KW-0479">Metal-binding</keyword>